<dbReference type="EMBL" id="JBHRWR010000049">
    <property type="protein sequence ID" value="MFC3578490.1"/>
    <property type="molecule type" value="Genomic_DNA"/>
</dbReference>
<gene>
    <name evidence="3" type="ORF">ACFOZ0_35565</name>
</gene>
<keyword evidence="4" id="KW-1185">Reference proteome</keyword>
<dbReference type="Proteomes" id="UP001595701">
    <property type="component" value="Unassembled WGS sequence"/>
</dbReference>
<organism evidence="3 4">
    <name type="scientific">Streptomyces yaanensis</name>
    <dbReference type="NCBI Taxonomy" id="1142239"/>
    <lineage>
        <taxon>Bacteria</taxon>
        <taxon>Bacillati</taxon>
        <taxon>Actinomycetota</taxon>
        <taxon>Actinomycetes</taxon>
        <taxon>Kitasatosporales</taxon>
        <taxon>Streptomycetaceae</taxon>
        <taxon>Streptomyces</taxon>
    </lineage>
</organism>
<feature type="coiled-coil region" evidence="1">
    <location>
        <begin position="116"/>
        <end position="150"/>
    </location>
</feature>
<name>A0ABV7SQW4_9ACTN</name>
<keyword evidence="2" id="KW-1133">Transmembrane helix</keyword>
<keyword evidence="1" id="KW-0175">Coiled coil</keyword>
<dbReference type="RefSeq" id="WP_310764601.1">
    <property type="nucleotide sequence ID" value="NZ_JBHRWR010000049.1"/>
</dbReference>
<keyword evidence="2" id="KW-0812">Transmembrane</keyword>
<evidence type="ECO:0000256" key="2">
    <source>
        <dbReference type="SAM" id="Phobius"/>
    </source>
</evidence>
<reference evidence="4" key="1">
    <citation type="journal article" date="2019" name="Int. J. Syst. Evol. Microbiol.">
        <title>The Global Catalogue of Microorganisms (GCM) 10K type strain sequencing project: providing services to taxonomists for standard genome sequencing and annotation.</title>
        <authorList>
            <consortium name="The Broad Institute Genomics Platform"/>
            <consortium name="The Broad Institute Genome Sequencing Center for Infectious Disease"/>
            <person name="Wu L."/>
            <person name="Ma J."/>
        </authorList>
    </citation>
    <scope>NUCLEOTIDE SEQUENCE [LARGE SCALE GENOMIC DNA]</scope>
    <source>
        <strain evidence="4">CGMCC 4.7035</strain>
    </source>
</reference>
<keyword evidence="2" id="KW-0472">Membrane</keyword>
<evidence type="ECO:0000313" key="4">
    <source>
        <dbReference type="Proteomes" id="UP001595701"/>
    </source>
</evidence>
<evidence type="ECO:0000256" key="1">
    <source>
        <dbReference type="SAM" id="Coils"/>
    </source>
</evidence>
<proteinExistence type="predicted"/>
<feature type="transmembrane region" description="Helical" evidence="2">
    <location>
        <begin position="55"/>
        <end position="77"/>
    </location>
</feature>
<feature type="transmembrane region" description="Helical" evidence="2">
    <location>
        <begin position="20"/>
        <end position="43"/>
    </location>
</feature>
<evidence type="ECO:0000313" key="3">
    <source>
        <dbReference type="EMBL" id="MFC3578490.1"/>
    </source>
</evidence>
<feature type="transmembrane region" description="Helical" evidence="2">
    <location>
        <begin position="89"/>
        <end position="112"/>
    </location>
</feature>
<comment type="caution">
    <text evidence="3">The sequence shown here is derived from an EMBL/GenBank/DDBJ whole genome shotgun (WGS) entry which is preliminary data.</text>
</comment>
<accession>A0ABV7SQW4</accession>
<sequence length="258" mass="28629">MPPPDVLAAVQGAEPAYGFLWLAASQAWYTFLWVSLLVTAAVLWRATRARPVLRVLLTACAALGVTLVAPALYIVVGRFADSNTAGSDMAMAIFSIVATVVSGYSLYVATVVDRKRDEVEKNLRDLTTLIGELRAQNQQQRTDLENTRTQLALQDLRIALFLTVTDEIETLDEDGSALSRNRAMTLRLVQRLLARQALAEIVFDLRELTSVLHRRPTMVSTEVKARIRSYLDMLIRCSGASDIEHVPFIRELSQRLGG</sequence>
<protein>
    <submittedName>
        <fullName evidence="3">Uncharacterized protein</fullName>
    </submittedName>
</protein>